<dbReference type="Proteomes" id="UP000188268">
    <property type="component" value="Unassembled WGS sequence"/>
</dbReference>
<sequence length="39" mass="4580">MSYLSEDEEPIGFSMMEECLQRRSASEQRTAQKKLLKKT</sequence>
<name>A0A1R3FXG0_COCAP</name>
<organism evidence="1 2">
    <name type="scientific">Corchorus capsularis</name>
    <name type="common">Jute</name>
    <dbReference type="NCBI Taxonomy" id="210143"/>
    <lineage>
        <taxon>Eukaryota</taxon>
        <taxon>Viridiplantae</taxon>
        <taxon>Streptophyta</taxon>
        <taxon>Embryophyta</taxon>
        <taxon>Tracheophyta</taxon>
        <taxon>Spermatophyta</taxon>
        <taxon>Magnoliopsida</taxon>
        <taxon>eudicotyledons</taxon>
        <taxon>Gunneridae</taxon>
        <taxon>Pentapetalae</taxon>
        <taxon>rosids</taxon>
        <taxon>malvids</taxon>
        <taxon>Malvales</taxon>
        <taxon>Malvaceae</taxon>
        <taxon>Grewioideae</taxon>
        <taxon>Apeibeae</taxon>
        <taxon>Corchorus</taxon>
    </lineage>
</organism>
<evidence type="ECO:0000313" key="2">
    <source>
        <dbReference type="Proteomes" id="UP000188268"/>
    </source>
</evidence>
<comment type="caution">
    <text evidence="1">The sequence shown here is derived from an EMBL/GenBank/DDBJ whole genome shotgun (WGS) entry which is preliminary data.</text>
</comment>
<accession>A0A1R3FXG0</accession>
<protein>
    <submittedName>
        <fullName evidence="1">Uncharacterized protein</fullName>
    </submittedName>
</protein>
<reference evidence="1 2" key="1">
    <citation type="submission" date="2013-09" db="EMBL/GenBank/DDBJ databases">
        <title>Corchorus capsularis genome sequencing.</title>
        <authorList>
            <person name="Alam M."/>
            <person name="Haque M.S."/>
            <person name="Islam M.S."/>
            <person name="Emdad E.M."/>
            <person name="Islam M.M."/>
            <person name="Ahmed B."/>
            <person name="Halim A."/>
            <person name="Hossen Q.M.M."/>
            <person name="Hossain M.Z."/>
            <person name="Ahmed R."/>
            <person name="Khan M.M."/>
            <person name="Islam R."/>
            <person name="Rashid M.M."/>
            <person name="Khan S.A."/>
            <person name="Rahman M.S."/>
            <person name="Alam M."/>
        </authorList>
    </citation>
    <scope>NUCLEOTIDE SEQUENCE [LARGE SCALE GENOMIC DNA]</scope>
    <source>
        <strain evidence="2">cv. CVL-1</strain>
        <tissue evidence="1">Whole seedling</tissue>
    </source>
</reference>
<dbReference type="AlphaFoldDB" id="A0A1R3FXG0"/>
<evidence type="ECO:0000313" key="1">
    <source>
        <dbReference type="EMBL" id="OMO50420.1"/>
    </source>
</evidence>
<keyword evidence="2" id="KW-1185">Reference proteome</keyword>
<proteinExistence type="predicted"/>
<gene>
    <name evidence="1" type="ORF">CCACVL1_30447</name>
</gene>
<dbReference type="EMBL" id="AWWV01016170">
    <property type="protein sequence ID" value="OMO50420.1"/>
    <property type="molecule type" value="Genomic_DNA"/>
</dbReference>
<dbReference type="Gramene" id="OMO50420">
    <property type="protein sequence ID" value="OMO50420"/>
    <property type="gene ID" value="CCACVL1_30447"/>
</dbReference>